<name>A0A561VE51_9ACTN</name>
<organism evidence="2 3">
    <name type="scientific">Micromonospora taraxaci</name>
    <dbReference type="NCBI Taxonomy" id="1316803"/>
    <lineage>
        <taxon>Bacteria</taxon>
        <taxon>Bacillati</taxon>
        <taxon>Actinomycetota</taxon>
        <taxon>Actinomycetes</taxon>
        <taxon>Micromonosporales</taxon>
        <taxon>Micromonosporaceae</taxon>
        <taxon>Micromonospora</taxon>
    </lineage>
</organism>
<dbReference type="OrthoDB" id="3405797at2"/>
<keyword evidence="3" id="KW-1185">Reference proteome</keyword>
<gene>
    <name evidence="2" type="ORF">FHU34_12337</name>
</gene>
<feature type="region of interest" description="Disordered" evidence="1">
    <location>
        <begin position="1"/>
        <end position="36"/>
    </location>
</feature>
<evidence type="ECO:0000313" key="2">
    <source>
        <dbReference type="EMBL" id="TWG09887.1"/>
    </source>
</evidence>
<proteinExistence type="predicted"/>
<feature type="compositionally biased region" description="Basic and acidic residues" evidence="1">
    <location>
        <begin position="20"/>
        <end position="36"/>
    </location>
</feature>
<comment type="caution">
    <text evidence="2">The sequence shown here is derived from an EMBL/GenBank/DDBJ whole genome shotgun (WGS) entry which is preliminary data.</text>
</comment>
<evidence type="ECO:0000256" key="1">
    <source>
        <dbReference type="SAM" id="MobiDB-lite"/>
    </source>
</evidence>
<dbReference type="EMBL" id="VIWZ01000002">
    <property type="protein sequence ID" value="TWG09887.1"/>
    <property type="molecule type" value="Genomic_DNA"/>
</dbReference>
<reference evidence="2 3" key="1">
    <citation type="submission" date="2019-06" db="EMBL/GenBank/DDBJ databases">
        <title>Sequencing the genomes of 1000 actinobacteria strains.</title>
        <authorList>
            <person name="Klenk H.-P."/>
        </authorList>
    </citation>
    <scope>NUCLEOTIDE SEQUENCE [LARGE SCALE GENOMIC DNA]</scope>
    <source>
        <strain evidence="2 3">DSM 45885</strain>
    </source>
</reference>
<dbReference type="RefSeq" id="WP_145786134.1">
    <property type="nucleotide sequence ID" value="NZ_JBEZJB010000003.1"/>
</dbReference>
<protein>
    <submittedName>
        <fullName evidence="2">Uncharacterized protein</fullName>
    </submittedName>
</protein>
<accession>A0A561VE51</accession>
<evidence type="ECO:0000313" key="3">
    <source>
        <dbReference type="Proteomes" id="UP000317685"/>
    </source>
</evidence>
<dbReference type="AlphaFoldDB" id="A0A561VE51"/>
<dbReference type="GeneID" id="300131639"/>
<dbReference type="Proteomes" id="UP000317685">
    <property type="component" value="Unassembled WGS sequence"/>
</dbReference>
<sequence length="62" mass="7102">MTARPHDTSAAEPSPSLFNRRHDPGRYPTLDRNDNPDPHLFIHLNDVLVNRPRDSYCMEGTS</sequence>